<feature type="domain" description="FAD/NAD(P)-binding" evidence="5">
    <location>
        <begin position="17"/>
        <end position="294"/>
    </location>
</feature>
<comment type="similarity">
    <text evidence="2">Belongs to the FAD-dependent oxidoreductase family.</text>
</comment>
<dbReference type="InterPro" id="IPR023753">
    <property type="entry name" value="FAD/NAD-binding_dom"/>
</dbReference>
<dbReference type="Gene3D" id="3.50.50.60">
    <property type="entry name" value="FAD/NAD(P)-binding domain"/>
    <property type="match status" value="2"/>
</dbReference>
<dbReference type="RefSeq" id="WP_132029566.1">
    <property type="nucleotide sequence ID" value="NZ_SMAI01000001.1"/>
</dbReference>
<evidence type="ECO:0000256" key="3">
    <source>
        <dbReference type="ARBA" id="ARBA00022630"/>
    </source>
</evidence>
<evidence type="ECO:0000259" key="5">
    <source>
        <dbReference type="Pfam" id="PF07992"/>
    </source>
</evidence>
<accession>A0A4R3M459</accession>
<reference evidence="7 8" key="1">
    <citation type="submission" date="2019-03" db="EMBL/GenBank/DDBJ databases">
        <title>Genomic Encyclopedia of Type Strains, Phase IV (KMG-IV): sequencing the most valuable type-strain genomes for metagenomic binning, comparative biology and taxonomic classification.</title>
        <authorList>
            <person name="Goeker M."/>
        </authorList>
    </citation>
    <scope>NUCLEOTIDE SEQUENCE [LARGE SCALE GENOMIC DNA]</scope>
    <source>
        <strain evidence="7 8">DSM 9035</strain>
    </source>
</reference>
<dbReference type="Proteomes" id="UP000294664">
    <property type="component" value="Unassembled WGS sequence"/>
</dbReference>
<organism evidence="7 8">
    <name type="scientific">Aquabacter spiritensis</name>
    <dbReference type="NCBI Taxonomy" id="933073"/>
    <lineage>
        <taxon>Bacteria</taxon>
        <taxon>Pseudomonadati</taxon>
        <taxon>Pseudomonadota</taxon>
        <taxon>Alphaproteobacteria</taxon>
        <taxon>Hyphomicrobiales</taxon>
        <taxon>Xanthobacteraceae</taxon>
        <taxon>Aquabacter</taxon>
    </lineage>
</organism>
<keyword evidence="8" id="KW-1185">Reference proteome</keyword>
<evidence type="ECO:0000313" key="7">
    <source>
        <dbReference type="EMBL" id="TCT08010.1"/>
    </source>
</evidence>
<dbReference type="EMBL" id="SMAI01000001">
    <property type="protein sequence ID" value="TCT08010.1"/>
    <property type="molecule type" value="Genomic_DNA"/>
</dbReference>
<dbReference type="Gene3D" id="3.30.390.30">
    <property type="match status" value="1"/>
</dbReference>
<feature type="domain" description="NADH-rubredoxin oxidoreductase C-terminal" evidence="6">
    <location>
        <begin position="327"/>
        <end position="392"/>
    </location>
</feature>
<dbReference type="SUPFAM" id="SSF51905">
    <property type="entry name" value="FAD/NAD(P)-binding domain"/>
    <property type="match status" value="2"/>
</dbReference>
<dbReference type="PANTHER" id="PTHR43429:SF3">
    <property type="entry name" value="NITRITE REDUCTASE [NAD(P)H]"/>
    <property type="match status" value="1"/>
</dbReference>
<proteinExistence type="inferred from homology"/>
<protein>
    <submittedName>
        <fullName evidence="7">Assimilatory nitrate reductase (NADH) beta subunit</fullName>
    </submittedName>
</protein>
<comment type="caution">
    <text evidence="7">The sequence shown here is derived from an EMBL/GenBank/DDBJ whole genome shotgun (WGS) entry which is preliminary data.</text>
</comment>
<dbReference type="InterPro" id="IPR050260">
    <property type="entry name" value="FAD-bd_OxRdtase"/>
</dbReference>
<keyword evidence="4" id="KW-0274">FAD</keyword>
<dbReference type="PRINTS" id="PR00411">
    <property type="entry name" value="PNDRDTASEI"/>
</dbReference>
<comment type="cofactor">
    <cofactor evidence="1">
        <name>FAD</name>
        <dbReference type="ChEBI" id="CHEBI:57692"/>
    </cofactor>
</comment>
<sequence length="413" mass="42731">MPRSAPSTSSAAPAEPLLVIGNGMAAARLCEELVRRAPGRHAVTVIGAEPHLAYNRVLLSDVLAGRTGRAEITLHDADWWRAHGIGVIAGMPATAIDRVGRAVVLADGRRLPFARLVLATGSDAIRLPLPGGDLPGVTTFRDMADVETLLSAARPGVRAVVIGGGLLGIEAASGLARAGVETTLVHLMDRLMERQLDPRAADLLCRAVAAQGITVVLGAASAAIEGDGRVAALRLADGRRLPADLLVMACGVTPKIGLAMAAGLACRRGILVDDTLATDDPAIFAIGECAEHRGACYGLVAPAYEQAEVLARRLAGEDAAYPGSVVSTHLKVSGVFVFSAGDIAAPGEEIVLADPGLGLYRRLVLRDGRLVAAVLYGDTADGPFYLDLITNRTPIAAIRADLAFGRLACARVA</sequence>
<dbReference type="AlphaFoldDB" id="A0A4R3M459"/>
<evidence type="ECO:0000259" key="6">
    <source>
        <dbReference type="Pfam" id="PF18267"/>
    </source>
</evidence>
<evidence type="ECO:0000256" key="4">
    <source>
        <dbReference type="ARBA" id="ARBA00022827"/>
    </source>
</evidence>
<dbReference type="InterPro" id="IPR016156">
    <property type="entry name" value="FAD/NAD-linked_Rdtase_dimer_sf"/>
</dbReference>
<dbReference type="InterPro" id="IPR041575">
    <property type="entry name" value="Rubredoxin_C"/>
</dbReference>
<dbReference type="InterPro" id="IPR036188">
    <property type="entry name" value="FAD/NAD-bd_sf"/>
</dbReference>
<dbReference type="GO" id="GO:0016491">
    <property type="term" value="F:oxidoreductase activity"/>
    <property type="evidence" value="ECO:0007669"/>
    <property type="project" value="InterPro"/>
</dbReference>
<dbReference type="PRINTS" id="PR00368">
    <property type="entry name" value="FADPNR"/>
</dbReference>
<keyword evidence="3" id="KW-0285">Flavoprotein</keyword>
<dbReference type="OrthoDB" id="9768666at2"/>
<evidence type="ECO:0000256" key="2">
    <source>
        <dbReference type="ARBA" id="ARBA00006442"/>
    </source>
</evidence>
<name>A0A4R3M459_9HYPH</name>
<dbReference type="PANTHER" id="PTHR43429">
    <property type="entry name" value="PYRIDINE NUCLEOTIDE-DISULFIDE OXIDOREDUCTASE DOMAIN-CONTAINING"/>
    <property type="match status" value="1"/>
</dbReference>
<dbReference type="Pfam" id="PF18267">
    <property type="entry name" value="Rubredoxin_C"/>
    <property type="match status" value="1"/>
</dbReference>
<evidence type="ECO:0000256" key="1">
    <source>
        <dbReference type="ARBA" id="ARBA00001974"/>
    </source>
</evidence>
<dbReference type="Pfam" id="PF07992">
    <property type="entry name" value="Pyr_redox_2"/>
    <property type="match status" value="1"/>
</dbReference>
<gene>
    <name evidence="7" type="ORF">EDC64_101529</name>
</gene>
<evidence type="ECO:0000313" key="8">
    <source>
        <dbReference type="Proteomes" id="UP000294664"/>
    </source>
</evidence>